<evidence type="ECO:0000256" key="1">
    <source>
        <dbReference type="SAM" id="MobiDB-lite"/>
    </source>
</evidence>
<dbReference type="EMBL" id="BMPE01000009">
    <property type="protein sequence ID" value="GGL08473.1"/>
    <property type="molecule type" value="Genomic_DNA"/>
</dbReference>
<evidence type="ECO:0000313" key="3">
    <source>
        <dbReference type="Proteomes" id="UP000604341"/>
    </source>
</evidence>
<keyword evidence="3" id="KW-1185">Reference proteome</keyword>
<proteinExistence type="predicted"/>
<organism evidence="2 3">
    <name type="scientific">Deinococcus radiotolerans</name>
    <dbReference type="NCBI Taxonomy" id="1309407"/>
    <lineage>
        <taxon>Bacteria</taxon>
        <taxon>Thermotogati</taxon>
        <taxon>Deinococcota</taxon>
        <taxon>Deinococci</taxon>
        <taxon>Deinococcales</taxon>
        <taxon>Deinococcaceae</taxon>
        <taxon>Deinococcus</taxon>
    </lineage>
</organism>
<accession>A0ABQ2FM44</accession>
<name>A0ABQ2FM44_9DEIO</name>
<dbReference type="RefSeq" id="WP_189069714.1">
    <property type="nucleotide sequence ID" value="NZ_BMPE01000009.1"/>
</dbReference>
<feature type="region of interest" description="Disordered" evidence="1">
    <location>
        <begin position="18"/>
        <end position="37"/>
    </location>
</feature>
<evidence type="ECO:0000313" key="2">
    <source>
        <dbReference type="EMBL" id="GGL08473.1"/>
    </source>
</evidence>
<gene>
    <name evidence="2" type="ORF">GCM10010844_29060</name>
</gene>
<protein>
    <submittedName>
        <fullName evidence="2">Uncharacterized protein</fullName>
    </submittedName>
</protein>
<reference evidence="3" key="1">
    <citation type="journal article" date="2019" name="Int. J. Syst. Evol. Microbiol.">
        <title>The Global Catalogue of Microorganisms (GCM) 10K type strain sequencing project: providing services to taxonomists for standard genome sequencing and annotation.</title>
        <authorList>
            <consortium name="The Broad Institute Genomics Platform"/>
            <consortium name="The Broad Institute Genome Sequencing Center for Infectious Disease"/>
            <person name="Wu L."/>
            <person name="Ma J."/>
        </authorList>
    </citation>
    <scope>NUCLEOTIDE SEQUENCE [LARGE SCALE GENOMIC DNA]</scope>
    <source>
        <strain evidence="3">JCM 19173</strain>
    </source>
</reference>
<dbReference type="Proteomes" id="UP000604341">
    <property type="component" value="Unassembled WGS sequence"/>
</dbReference>
<comment type="caution">
    <text evidence="2">The sequence shown here is derived from an EMBL/GenBank/DDBJ whole genome shotgun (WGS) entry which is preliminary data.</text>
</comment>
<sequence>MSRSRWLEREFRERLNPDCNSAALPGDLPPDDQLGSFPEKAPVVRARVQGLLAEAL</sequence>